<sequence>MCEFIRNFCDQISCCCASKLKNLAVNDEEEGVEHVEIQKMKKQDYFPDLLEQVQIVVKPSSAVAARLSEFKKQDEADAKYKIDHDKIQLPNFGYLLRFCSLFIVVTSQQFTSKEWYTKPATRSYDPDVLKPSFPFLK</sequence>
<dbReference type="EMBL" id="CAXLJM020000046">
    <property type="protein sequence ID" value="CAL8110883.1"/>
    <property type="molecule type" value="Genomic_DNA"/>
</dbReference>
<accession>A0ABP1QSF5</accession>
<proteinExistence type="predicted"/>
<comment type="caution">
    <text evidence="1">The sequence shown here is derived from an EMBL/GenBank/DDBJ whole genome shotgun (WGS) entry which is preliminary data.</text>
</comment>
<keyword evidence="2" id="KW-1185">Reference proteome</keyword>
<organism evidence="1 2">
    <name type="scientific">Orchesella dallaii</name>
    <dbReference type="NCBI Taxonomy" id="48710"/>
    <lineage>
        <taxon>Eukaryota</taxon>
        <taxon>Metazoa</taxon>
        <taxon>Ecdysozoa</taxon>
        <taxon>Arthropoda</taxon>
        <taxon>Hexapoda</taxon>
        <taxon>Collembola</taxon>
        <taxon>Entomobryomorpha</taxon>
        <taxon>Entomobryoidea</taxon>
        <taxon>Orchesellidae</taxon>
        <taxon>Orchesellinae</taxon>
        <taxon>Orchesella</taxon>
    </lineage>
</organism>
<protein>
    <submittedName>
        <fullName evidence="1">Uncharacterized protein</fullName>
    </submittedName>
</protein>
<evidence type="ECO:0000313" key="1">
    <source>
        <dbReference type="EMBL" id="CAL8110883.1"/>
    </source>
</evidence>
<dbReference type="Proteomes" id="UP001642540">
    <property type="component" value="Unassembled WGS sequence"/>
</dbReference>
<gene>
    <name evidence="1" type="ORF">ODALV1_LOCUS14519</name>
</gene>
<name>A0ABP1QSF5_9HEXA</name>
<evidence type="ECO:0000313" key="2">
    <source>
        <dbReference type="Proteomes" id="UP001642540"/>
    </source>
</evidence>
<reference evidence="1 2" key="1">
    <citation type="submission" date="2024-08" db="EMBL/GenBank/DDBJ databases">
        <authorList>
            <person name="Cucini C."/>
            <person name="Frati F."/>
        </authorList>
    </citation>
    <scope>NUCLEOTIDE SEQUENCE [LARGE SCALE GENOMIC DNA]</scope>
</reference>